<keyword evidence="4" id="KW-0433">Leucine-rich repeat</keyword>
<evidence type="ECO:0000313" key="14">
    <source>
        <dbReference type="EMBL" id="JAT54735.1"/>
    </source>
</evidence>
<dbReference type="SMART" id="SM00369">
    <property type="entry name" value="LRR_TYP"/>
    <property type="match status" value="5"/>
</dbReference>
<dbReference type="AlphaFoldDB" id="A0A1D1YJB5"/>
<evidence type="ECO:0000256" key="9">
    <source>
        <dbReference type="ARBA" id="ARBA00023136"/>
    </source>
</evidence>
<dbReference type="InterPro" id="IPR013210">
    <property type="entry name" value="LRR_N_plant-typ"/>
</dbReference>
<proteinExistence type="inferred from homology"/>
<feature type="domain" description="Leucine-rich repeat-containing N-terminal plant-type" evidence="13">
    <location>
        <begin position="44"/>
        <end position="88"/>
    </location>
</feature>
<dbReference type="InterPro" id="IPR003591">
    <property type="entry name" value="Leu-rich_rpt_typical-subtyp"/>
</dbReference>
<evidence type="ECO:0000256" key="1">
    <source>
        <dbReference type="ARBA" id="ARBA00004251"/>
    </source>
</evidence>
<evidence type="ECO:0000256" key="6">
    <source>
        <dbReference type="ARBA" id="ARBA00022729"/>
    </source>
</evidence>
<dbReference type="Pfam" id="PF00560">
    <property type="entry name" value="LRR_1"/>
    <property type="match status" value="5"/>
</dbReference>
<dbReference type="Pfam" id="PF13855">
    <property type="entry name" value="LRR_8"/>
    <property type="match status" value="1"/>
</dbReference>
<feature type="transmembrane region" description="Helical" evidence="11">
    <location>
        <begin position="746"/>
        <end position="770"/>
    </location>
</feature>
<keyword evidence="7" id="KW-0677">Repeat</keyword>
<dbReference type="InterPro" id="IPR032675">
    <property type="entry name" value="LRR_dom_sf"/>
</dbReference>
<evidence type="ECO:0000256" key="2">
    <source>
        <dbReference type="ARBA" id="ARBA00009592"/>
    </source>
</evidence>
<evidence type="ECO:0000256" key="11">
    <source>
        <dbReference type="SAM" id="Phobius"/>
    </source>
</evidence>
<sequence>MKSAGGALRNDSPRGGLVVSCLLDLLILVIICFSCSCRGETACHDEERSALLELKESMKLPHWPTAFLDWGGVAGGEDCCRWSGITCDNVTGRVVGIDLDCRRTTEVWYPNFTALVQLRELESLDLEDTRLGGTLHDVCNLGNLKKLDLSENMLEGPIPPCLCNMGSLRGLDLSLNQLHGPIPSCLCSMSSTTSLQLYYNRLQGNIPSCLTNLHGLQDLKLNGNEFEGSIPLKIFPNLTRLETIFIGEDRLEGTLPLSVFANLSNLKTLVITSCNGLEIESESPPSWTPSFQLTYLSISDCVVNRHTGGRFPSFISTQTRLKSLSLSGTSIAGTIPSWLLCNTSLSHLDLRRNMLYGTFHLACPSNKSSFIDLSHNRIHGLLPRDIGFSCPSLQLLAMAGNDLEGSIPTSLGQAPLFVLDLSDNFLSGKLPHTLTRNQTTLFFLNVSNNHLEGEVLPIDTRMPNLRFLVLDHNRFVGSITPTLSNSTHFKVLNVGHNDLVGDLSHCLPSFPSVRVLSLRENLIQGHIPNWLCEIQYLRVLDFYGNNLSGKIPPCLNNISLWASRDKEGWSDHDAWYSIPVFLAMQQTMSFTSKSLLLPYTGIPLRLMTLLDLSSNRLDGHIPWAIGELRRLHSLNLSNNCLQGFLPTSMGNMESLESLDLSHNNLSGAIPHELVRLHFLSTFSVAFNDMFGMIPQDGQFSSFLRSSYEGNPGLCGAPLGRDCTTNNGPRQSVEESQENPCIFDSDAIFYSSLALAFALGFSGFLATLFFIERWRMTYYGVIDRYYDLYLRNY</sequence>
<evidence type="ECO:0000259" key="13">
    <source>
        <dbReference type="Pfam" id="PF08263"/>
    </source>
</evidence>
<evidence type="ECO:0000256" key="5">
    <source>
        <dbReference type="ARBA" id="ARBA00022692"/>
    </source>
</evidence>
<keyword evidence="14" id="KW-0675">Receptor</keyword>
<dbReference type="FunFam" id="3.80.10.10:FF:000213">
    <property type="entry name" value="Tyrosine-sulfated glycopeptide receptor 1"/>
    <property type="match status" value="1"/>
</dbReference>
<name>A0A1D1YJB5_9ARAE</name>
<comment type="similarity">
    <text evidence="2">Belongs to the RLP family.</text>
</comment>
<dbReference type="EMBL" id="GDJX01013201">
    <property type="protein sequence ID" value="JAT54735.1"/>
    <property type="molecule type" value="Transcribed_RNA"/>
</dbReference>
<evidence type="ECO:0000256" key="3">
    <source>
        <dbReference type="ARBA" id="ARBA00022475"/>
    </source>
</evidence>
<evidence type="ECO:0000256" key="12">
    <source>
        <dbReference type="SAM" id="SignalP"/>
    </source>
</evidence>
<dbReference type="PANTHER" id="PTHR48063">
    <property type="entry name" value="LRR RECEPTOR-LIKE KINASE"/>
    <property type="match status" value="1"/>
</dbReference>
<dbReference type="Pfam" id="PF08263">
    <property type="entry name" value="LRRNT_2"/>
    <property type="match status" value="1"/>
</dbReference>
<keyword evidence="6 12" id="KW-0732">Signal</keyword>
<accession>A0A1D1YJB5</accession>
<dbReference type="PRINTS" id="PR00019">
    <property type="entry name" value="LEURICHRPT"/>
</dbReference>
<keyword evidence="8 11" id="KW-1133">Transmembrane helix</keyword>
<dbReference type="PANTHER" id="PTHR48063:SF112">
    <property type="entry name" value="RECEPTOR LIKE PROTEIN 30-LIKE"/>
    <property type="match status" value="1"/>
</dbReference>
<gene>
    <name evidence="14" type="primary">RLP12_0</name>
    <name evidence="14" type="ORF">g.118023</name>
</gene>
<keyword evidence="10" id="KW-0325">Glycoprotein</keyword>
<comment type="subcellular location">
    <subcellularLocation>
        <location evidence="1">Cell membrane</location>
        <topology evidence="1">Single-pass type I membrane protein</topology>
    </subcellularLocation>
</comment>
<evidence type="ECO:0000256" key="4">
    <source>
        <dbReference type="ARBA" id="ARBA00022614"/>
    </source>
</evidence>
<dbReference type="FunFam" id="3.80.10.10:FF:000095">
    <property type="entry name" value="LRR receptor-like serine/threonine-protein kinase GSO1"/>
    <property type="match status" value="1"/>
</dbReference>
<organism evidence="14">
    <name type="scientific">Anthurium amnicola</name>
    <dbReference type="NCBI Taxonomy" id="1678845"/>
    <lineage>
        <taxon>Eukaryota</taxon>
        <taxon>Viridiplantae</taxon>
        <taxon>Streptophyta</taxon>
        <taxon>Embryophyta</taxon>
        <taxon>Tracheophyta</taxon>
        <taxon>Spermatophyta</taxon>
        <taxon>Magnoliopsida</taxon>
        <taxon>Liliopsida</taxon>
        <taxon>Araceae</taxon>
        <taxon>Pothoideae</taxon>
        <taxon>Potheae</taxon>
        <taxon>Anthurium</taxon>
    </lineage>
</organism>
<protein>
    <submittedName>
        <fullName evidence="14">Receptor-like protein 12</fullName>
    </submittedName>
</protein>
<dbReference type="Gene3D" id="3.80.10.10">
    <property type="entry name" value="Ribonuclease Inhibitor"/>
    <property type="match status" value="3"/>
</dbReference>
<keyword evidence="3" id="KW-1003">Cell membrane</keyword>
<dbReference type="SUPFAM" id="SSF52058">
    <property type="entry name" value="L domain-like"/>
    <property type="match status" value="2"/>
</dbReference>
<reference evidence="14" key="1">
    <citation type="submission" date="2015-07" db="EMBL/GenBank/DDBJ databases">
        <title>Transcriptome Assembly of Anthurium amnicola.</title>
        <authorList>
            <person name="Suzuki J."/>
        </authorList>
    </citation>
    <scope>NUCLEOTIDE SEQUENCE</scope>
</reference>
<evidence type="ECO:0000256" key="8">
    <source>
        <dbReference type="ARBA" id="ARBA00022989"/>
    </source>
</evidence>
<feature type="signal peptide" evidence="12">
    <location>
        <begin position="1"/>
        <end position="39"/>
    </location>
</feature>
<evidence type="ECO:0000256" key="10">
    <source>
        <dbReference type="ARBA" id="ARBA00023180"/>
    </source>
</evidence>
<keyword evidence="5 11" id="KW-0812">Transmembrane</keyword>
<dbReference type="InterPro" id="IPR001611">
    <property type="entry name" value="Leu-rich_rpt"/>
</dbReference>
<evidence type="ECO:0000256" key="7">
    <source>
        <dbReference type="ARBA" id="ARBA00022737"/>
    </source>
</evidence>
<dbReference type="InterPro" id="IPR046956">
    <property type="entry name" value="RLP23-like"/>
</dbReference>
<dbReference type="GO" id="GO:0005886">
    <property type="term" value="C:plasma membrane"/>
    <property type="evidence" value="ECO:0007669"/>
    <property type="project" value="UniProtKB-SubCell"/>
</dbReference>
<keyword evidence="9 11" id="KW-0472">Membrane</keyword>
<feature type="chain" id="PRO_5008900272" evidence="12">
    <location>
        <begin position="40"/>
        <end position="792"/>
    </location>
</feature>